<sequence>MKDLLCDQFQETVNEYLIRHRSVLDIMAKLQESTARVNRAVTKSVTSCGCVEVHAARQQYPADATLEQLRDHAADHVNGKLCDHCREVVEAELGNNLFYLAALCNTFDLNLYDVILKEHKKLAALGVYNFAD</sequence>
<reference evidence="1 2" key="1">
    <citation type="submission" date="2021-03" db="EMBL/GenBank/DDBJ databases">
        <title>Genomic Encyclopedia of Type Strains, Phase IV (KMG-IV): sequencing the most valuable type-strain genomes for metagenomic binning, comparative biology and taxonomic classification.</title>
        <authorList>
            <person name="Goeker M."/>
        </authorList>
    </citation>
    <scope>NUCLEOTIDE SEQUENCE [LARGE SCALE GENOMIC DNA]</scope>
    <source>
        <strain evidence="1 2">DSM 27138</strain>
    </source>
</reference>
<protein>
    <recommendedName>
        <fullName evidence="3">DUF1573 domain-containing protein</fullName>
    </recommendedName>
</protein>
<comment type="caution">
    <text evidence="1">The sequence shown here is derived from an EMBL/GenBank/DDBJ whole genome shotgun (WGS) entry which is preliminary data.</text>
</comment>
<gene>
    <name evidence="1" type="ORF">J2Z79_001784</name>
</gene>
<proteinExistence type="predicted"/>
<accession>A0ABS4JU21</accession>
<dbReference type="EMBL" id="JAGGLG010000012">
    <property type="protein sequence ID" value="MBP2018376.1"/>
    <property type="molecule type" value="Genomic_DNA"/>
</dbReference>
<keyword evidence="2" id="KW-1185">Reference proteome</keyword>
<organism evidence="1 2">
    <name type="scientific">Symbiobacterium terraclitae</name>
    <dbReference type="NCBI Taxonomy" id="557451"/>
    <lineage>
        <taxon>Bacteria</taxon>
        <taxon>Bacillati</taxon>
        <taxon>Bacillota</taxon>
        <taxon>Clostridia</taxon>
        <taxon>Eubacteriales</taxon>
        <taxon>Symbiobacteriaceae</taxon>
        <taxon>Symbiobacterium</taxon>
    </lineage>
</organism>
<dbReference type="Proteomes" id="UP001519289">
    <property type="component" value="Unassembled WGS sequence"/>
</dbReference>
<evidence type="ECO:0000313" key="1">
    <source>
        <dbReference type="EMBL" id="MBP2018376.1"/>
    </source>
</evidence>
<dbReference type="Gene3D" id="1.10.287.1080">
    <property type="entry name" value="MazG-like"/>
    <property type="match status" value="1"/>
</dbReference>
<dbReference type="RefSeq" id="WP_209466501.1">
    <property type="nucleotide sequence ID" value="NZ_JAGGLG010000012.1"/>
</dbReference>
<evidence type="ECO:0008006" key="3">
    <source>
        <dbReference type="Google" id="ProtNLM"/>
    </source>
</evidence>
<evidence type="ECO:0000313" key="2">
    <source>
        <dbReference type="Proteomes" id="UP001519289"/>
    </source>
</evidence>
<name>A0ABS4JU21_9FIRM</name>